<keyword evidence="4" id="KW-0067">ATP-binding</keyword>
<keyword evidence="7" id="KW-1185">Reference proteome</keyword>
<gene>
    <name evidence="6" type="ORF">CTAYLR_009703</name>
</gene>
<dbReference type="InterPro" id="IPR000407">
    <property type="entry name" value="GDA1_CD39_NTPase"/>
</dbReference>
<evidence type="ECO:0000256" key="2">
    <source>
        <dbReference type="ARBA" id="ARBA00022801"/>
    </source>
</evidence>
<feature type="binding site" evidence="4">
    <location>
        <begin position="172"/>
        <end position="176"/>
    </location>
    <ligand>
        <name>ATP</name>
        <dbReference type="ChEBI" id="CHEBI:30616"/>
    </ligand>
</feature>
<keyword evidence="2" id="KW-0378">Hydrolase</keyword>
<sequence>MPFALLAVAAAAVETEKMWTVIVDAGSTGSRLYVYHVGSASVYSGGVSVKRGQKVRPGLAALRAADAVAQMASLFEDGAKLVPENERAATRAIVRCTGGVRDLRDIERTDLLDAIFDGLRHIPFRLDRRDIGVVSGDDEAFYAFAAANFLEKRVDHKLNVVGPTLGALDLGGSSTQITYAMGACDNDNLRASLFAKSYAGFGAHAVRDRVLASLRSAGASTDPCSHAGFRGDDGFDGLGDLDACVAAIRVALVDRVDDCARNVDQNSTASRRRRACAIDQAPVGTPPPNTTFLAMCNFFYAADAIRALGPPHHGGPLPDWPTPDLNHLYDLARSFCAIPWDTVEATMPGRHPYTPTNLLPSRCFDAAYVLVLLRDVYALDDFPRVTFALDANGGADVEWTLGYFLSEVVAAAAAAKS</sequence>
<name>A0AAD7U7T5_9STRA</name>
<dbReference type="Proteomes" id="UP001230188">
    <property type="component" value="Unassembled WGS sequence"/>
</dbReference>
<dbReference type="PANTHER" id="PTHR11782">
    <property type="entry name" value="ADENOSINE/GUANOSINE DIPHOSPHATASE"/>
    <property type="match status" value="1"/>
</dbReference>
<feature type="domain" description="Cyclic nucleotide-binding" evidence="5">
    <location>
        <begin position="22"/>
        <end position="90"/>
    </location>
</feature>
<protein>
    <recommendedName>
        <fullName evidence="5">Cyclic nucleotide-binding domain-containing protein</fullName>
    </recommendedName>
</protein>
<dbReference type="Gene3D" id="3.30.420.150">
    <property type="entry name" value="Exopolyphosphatase. Domain 2"/>
    <property type="match status" value="1"/>
</dbReference>
<dbReference type="GO" id="GO:0005524">
    <property type="term" value="F:ATP binding"/>
    <property type="evidence" value="ECO:0007669"/>
    <property type="project" value="UniProtKB-KW"/>
</dbReference>
<keyword evidence="4" id="KW-0547">Nucleotide-binding</keyword>
<dbReference type="Pfam" id="PF01150">
    <property type="entry name" value="GDA1_CD39"/>
    <property type="match status" value="1"/>
</dbReference>
<organism evidence="6 7">
    <name type="scientific">Chrysophaeum taylorii</name>
    <dbReference type="NCBI Taxonomy" id="2483200"/>
    <lineage>
        <taxon>Eukaryota</taxon>
        <taxon>Sar</taxon>
        <taxon>Stramenopiles</taxon>
        <taxon>Ochrophyta</taxon>
        <taxon>Pelagophyceae</taxon>
        <taxon>Pelagomonadales</taxon>
        <taxon>Pelagomonadaceae</taxon>
        <taxon>Chrysophaeum</taxon>
    </lineage>
</organism>
<dbReference type="CDD" id="cd24003">
    <property type="entry name" value="ASKHA_NBD_GDA1_CD39_NTPase"/>
    <property type="match status" value="1"/>
</dbReference>
<reference evidence="6" key="1">
    <citation type="submission" date="2023-01" db="EMBL/GenBank/DDBJ databases">
        <title>Metagenome sequencing of chrysophaentin producing Chrysophaeum taylorii.</title>
        <authorList>
            <person name="Davison J."/>
            <person name="Bewley C."/>
        </authorList>
    </citation>
    <scope>NUCLEOTIDE SEQUENCE</scope>
    <source>
        <strain evidence="6">NIES-1699</strain>
    </source>
</reference>
<evidence type="ECO:0000259" key="5">
    <source>
        <dbReference type="PROSITE" id="PS50042"/>
    </source>
</evidence>
<dbReference type="Gene3D" id="3.30.420.40">
    <property type="match status" value="1"/>
</dbReference>
<evidence type="ECO:0000256" key="4">
    <source>
        <dbReference type="PIRSR" id="PIRSR600407-2"/>
    </source>
</evidence>
<dbReference type="AlphaFoldDB" id="A0AAD7U7T5"/>
<dbReference type="InterPro" id="IPR000595">
    <property type="entry name" value="cNMP-bd_dom"/>
</dbReference>
<accession>A0AAD7U7T5</accession>
<evidence type="ECO:0000256" key="3">
    <source>
        <dbReference type="PIRSR" id="PIRSR600407-1"/>
    </source>
</evidence>
<evidence type="ECO:0000256" key="1">
    <source>
        <dbReference type="ARBA" id="ARBA00009283"/>
    </source>
</evidence>
<dbReference type="PANTHER" id="PTHR11782:SF83">
    <property type="entry name" value="GUANOSINE-DIPHOSPHATASE"/>
    <property type="match status" value="1"/>
</dbReference>
<proteinExistence type="inferred from homology"/>
<evidence type="ECO:0000313" key="7">
    <source>
        <dbReference type="Proteomes" id="UP001230188"/>
    </source>
</evidence>
<dbReference type="GO" id="GO:0017110">
    <property type="term" value="F:nucleoside diphosphate phosphatase activity"/>
    <property type="evidence" value="ECO:0007669"/>
    <property type="project" value="TreeGrafter"/>
</dbReference>
<comment type="caution">
    <text evidence="6">The sequence shown here is derived from an EMBL/GenBank/DDBJ whole genome shotgun (WGS) entry which is preliminary data.</text>
</comment>
<dbReference type="GO" id="GO:0009134">
    <property type="term" value="P:nucleoside diphosphate catabolic process"/>
    <property type="evidence" value="ECO:0007669"/>
    <property type="project" value="TreeGrafter"/>
</dbReference>
<evidence type="ECO:0000313" key="6">
    <source>
        <dbReference type="EMBL" id="KAJ8599409.1"/>
    </source>
</evidence>
<feature type="active site" description="Proton acceptor" evidence="3">
    <location>
        <position position="139"/>
    </location>
</feature>
<comment type="similarity">
    <text evidence="1">Belongs to the GDA1/CD39 NTPase family.</text>
</comment>
<dbReference type="EMBL" id="JAQMWT010000566">
    <property type="protein sequence ID" value="KAJ8599409.1"/>
    <property type="molecule type" value="Genomic_DNA"/>
</dbReference>
<dbReference type="PROSITE" id="PS50042">
    <property type="entry name" value="CNMP_BINDING_3"/>
    <property type="match status" value="1"/>
</dbReference>
<dbReference type="GO" id="GO:0016020">
    <property type="term" value="C:membrane"/>
    <property type="evidence" value="ECO:0007669"/>
    <property type="project" value="TreeGrafter"/>
</dbReference>